<evidence type="ECO:0000256" key="5">
    <source>
        <dbReference type="SAM" id="Phobius"/>
    </source>
</evidence>
<organism evidence="8 9">
    <name type="scientific">Skermanella aerolata</name>
    <dbReference type="NCBI Taxonomy" id="393310"/>
    <lineage>
        <taxon>Bacteria</taxon>
        <taxon>Pseudomonadati</taxon>
        <taxon>Pseudomonadota</taxon>
        <taxon>Alphaproteobacteria</taxon>
        <taxon>Rhodospirillales</taxon>
        <taxon>Azospirillaceae</taxon>
        <taxon>Skermanella</taxon>
    </lineage>
</organism>
<dbReference type="PRINTS" id="PR00260">
    <property type="entry name" value="CHEMTRNSDUCR"/>
</dbReference>
<dbReference type="AlphaFoldDB" id="A0A512DIP2"/>
<dbReference type="PANTHER" id="PTHR32089">
    <property type="entry name" value="METHYL-ACCEPTING CHEMOTAXIS PROTEIN MCPB"/>
    <property type="match status" value="1"/>
</dbReference>
<keyword evidence="4" id="KW-0175">Coiled coil</keyword>
<dbReference type="SMART" id="SM00304">
    <property type="entry name" value="HAMP"/>
    <property type="match status" value="1"/>
</dbReference>
<keyword evidence="9" id="KW-1185">Reference proteome</keyword>
<feature type="coiled-coil region" evidence="4">
    <location>
        <begin position="251"/>
        <end position="278"/>
    </location>
</feature>
<feature type="domain" description="HAMP" evidence="7">
    <location>
        <begin position="207"/>
        <end position="260"/>
    </location>
</feature>
<keyword evidence="1 3" id="KW-0807">Transducer</keyword>
<dbReference type="CDD" id="cd06225">
    <property type="entry name" value="HAMP"/>
    <property type="match status" value="1"/>
</dbReference>
<feature type="transmembrane region" description="Helical" evidence="5">
    <location>
        <begin position="188"/>
        <end position="205"/>
    </location>
</feature>
<comment type="similarity">
    <text evidence="2">Belongs to the methyl-accepting chemotaxis (MCP) protein family.</text>
</comment>
<evidence type="ECO:0000259" key="7">
    <source>
        <dbReference type="PROSITE" id="PS50885"/>
    </source>
</evidence>
<accession>A0A512DIP2</accession>
<dbReference type="InterPro" id="IPR003660">
    <property type="entry name" value="HAMP_dom"/>
</dbReference>
<dbReference type="InterPro" id="IPR004090">
    <property type="entry name" value="Chemotax_Me-accpt_rcpt"/>
</dbReference>
<feature type="transmembrane region" description="Helical" evidence="5">
    <location>
        <begin position="24"/>
        <end position="42"/>
    </location>
</feature>
<dbReference type="Pfam" id="PF00672">
    <property type="entry name" value="HAMP"/>
    <property type="match status" value="1"/>
</dbReference>
<dbReference type="GO" id="GO:0016020">
    <property type="term" value="C:membrane"/>
    <property type="evidence" value="ECO:0007669"/>
    <property type="project" value="InterPro"/>
</dbReference>
<dbReference type="EMBL" id="BJYZ01000002">
    <property type="protein sequence ID" value="GEO36343.1"/>
    <property type="molecule type" value="Genomic_DNA"/>
</dbReference>
<evidence type="ECO:0000256" key="4">
    <source>
        <dbReference type="SAM" id="Coils"/>
    </source>
</evidence>
<gene>
    <name evidence="8" type="ORF">SAE02_04910</name>
</gene>
<evidence type="ECO:0000313" key="8">
    <source>
        <dbReference type="EMBL" id="GEO36343.1"/>
    </source>
</evidence>
<evidence type="ECO:0008006" key="10">
    <source>
        <dbReference type="Google" id="ProtNLM"/>
    </source>
</evidence>
<sequence length="557" mass="58163">MSVMDSVSGSVAAASATVSLGRRLALAVAAVVVAGVALLVSVQTFSASKELRETAENGTLTLSERLVLDAAEVVRWRKVPAIDAFLEGVTANQRVDAAALAVFDETGKLLTAKAASDRIPFDLESAFTANREALMQGESLHYGTGDHFVVLAPTRFGKDNRIVGFFTVAWSMERIDADLKSSLMRQTALSAGMVVAVVLLLLLTLRRVVIAPLHGMTAAMTGLADGRLDVVIPPRARHDEIGAMARALITFRENAQERVRLQQENERQKLEAEDARRAEMHRLAETFDHTVKGIVDAVGTAARQMQTSAQSLTAIAGQTSAQATQVTAASGHALANVQTVAAATEELSGSIGEIGRQVATSAGMARAAVAEAEQTNHTVEGLASAVARIGEVVQLIQDIASQTNLLALNATIEAARAGEAGKGFAVVASEVKQLANQTARATDEISGQIDTIQAATTGAVDAIRHIGHTIVGIDEIAATIAAAVDQQAAATGEIARNVHEAAHGTTEVSRSIGDVTQAASETGAAAVQVLSASDDLTRQSDRLGREVEMLIATIRAA</sequence>
<dbReference type="Pfam" id="PF00015">
    <property type="entry name" value="MCPsignal"/>
    <property type="match status" value="1"/>
</dbReference>
<dbReference type="PROSITE" id="PS50111">
    <property type="entry name" value="CHEMOTAXIS_TRANSDUC_2"/>
    <property type="match status" value="1"/>
</dbReference>
<dbReference type="Gene3D" id="6.10.340.10">
    <property type="match status" value="1"/>
</dbReference>
<dbReference type="Gene3D" id="1.10.287.950">
    <property type="entry name" value="Methyl-accepting chemotaxis protein"/>
    <property type="match status" value="1"/>
</dbReference>
<keyword evidence="5" id="KW-1133">Transmembrane helix</keyword>
<reference evidence="8 9" key="1">
    <citation type="submission" date="2019-07" db="EMBL/GenBank/DDBJ databases">
        <title>Whole genome shotgun sequence of Skermanella aerolata NBRC 106429.</title>
        <authorList>
            <person name="Hosoyama A."/>
            <person name="Uohara A."/>
            <person name="Ohji S."/>
            <person name="Ichikawa N."/>
        </authorList>
    </citation>
    <scope>NUCLEOTIDE SEQUENCE [LARGE SCALE GENOMIC DNA]</scope>
    <source>
        <strain evidence="8 9">NBRC 106429</strain>
    </source>
</reference>
<dbReference type="SUPFAM" id="SSF58104">
    <property type="entry name" value="Methyl-accepting chemotaxis protein (MCP) signaling domain"/>
    <property type="match status" value="1"/>
</dbReference>
<dbReference type="InterPro" id="IPR004089">
    <property type="entry name" value="MCPsignal_dom"/>
</dbReference>
<evidence type="ECO:0000256" key="2">
    <source>
        <dbReference type="ARBA" id="ARBA00029447"/>
    </source>
</evidence>
<dbReference type="Proteomes" id="UP000321523">
    <property type="component" value="Unassembled WGS sequence"/>
</dbReference>
<dbReference type="GO" id="GO:0007165">
    <property type="term" value="P:signal transduction"/>
    <property type="evidence" value="ECO:0007669"/>
    <property type="project" value="UniProtKB-KW"/>
</dbReference>
<comment type="caution">
    <text evidence="8">The sequence shown here is derived from an EMBL/GenBank/DDBJ whole genome shotgun (WGS) entry which is preliminary data.</text>
</comment>
<dbReference type="GO" id="GO:0004888">
    <property type="term" value="F:transmembrane signaling receptor activity"/>
    <property type="evidence" value="ECO:0007669"/>
    <property type="project" value="InterPro"/>
</dbReference>
<evidence type="ECO:0000256" key="1">
    <source>
        <dbReference type="ARBA" id="ARBA00023224"/>
    </source>
</evidence>
<keyword evidence="5" id="KW-0472">Membrane</keyword>
<evidence type="ECO:0000256" key="3">
    <source>
        <dbReference type="PROSITE-ProRule" id="PRU00284"/>
    </source>
</evidence>
<evidence type="ECO:0000259" key="6">
    <source>
        <dbReference type="PROSITE" id="PS50111"/>
    </source>
</evidence>
<dbReference type="GO" id="GO:0006935">
    <property type="term" value="P:chemotaxis"/>
    <property type="evidence" value="ECO:0007669"/>
    <property type="project" value="InterPro"/>
</dbReference>
<evidence type="ECO:0000313" key="9">
    <source>
        <dbReference type="Proteomes" id="UP000321523"/>
    </source>
</evidence>
<proteinExistence type="inferred from homology"/>
<protein>
    <recommendedName>
        <fullName evidence="10">Methyl-accepting chemotaxis protein</fullName>
    </recommendedName>
</protein>
<dbReference type="PROSITE" id="PS50885">
    <property type="entry name" value="HAMP"/>
    <property type="match status" value="1"/>
</dbReference>
<name>A0A512DIP2_9PROT</name>
<dbReference type="PANTHER" id="PTHR32089:SF112">
    <property type="entry name" value="LYSOZYME-LIKE PROTEIN-RELATED"/>
    <property type="match status" value="1"/>
</dbReference>
<dbReference type="SMART" id="SM00283">
    <property type="entry name" value="MA"/>
    <property type="match status" value="1"/>
</dbReference>
<keyword evidence="5" id="KW-0812">Transmembrane</keyword>
<feature type="domain" description="Methyl-accepting transducer" evidence="6">
    <location>
        <begin position="301"/>
        <end position="537"/>
    </location>
</feature>